<evidence type="ECO:0008006" key="4">
    <source>
        <dbReference type="Google" id="ProtNLM"/>
    </source>
</evidence>
<comment type="caution">
    <text evidence="2">The sequence shown here is derived from an EMBL/GenBank/DDBJ whole genome shotgun (WGS) entry which is preliminary data.</text>
</comment>
<protein>
    <recommendedName>
        <fullName evidence="4">HXXEE domain-containing protein</fullName>
    </recommendedName>
</protein>
<keyword evidence="1" id="KW-1133">Transmembrane helix</keyword>
<dbReference type="EMBL" id="NPEX01000203">
    <property type="protein sequence ID" value="RAI41118.1"/>
    <property type="molecule type" value="Genomic_DNA"/>
</dbReference>
<evidence type="ECO:0000256" key="1">
    <source>
        <dbReference type="SAM" id="Phobius"/>
    </source>
</evidence>
<dbReference type="OrthoDB" id="285799at2"/>
<evidence type="ECO:0000313" key="2">
    <source>
        <dbReference type="EMBL" id="RAI41118.1"/>
    </source>
</evidence>
<sequence>MADALHRIAEGWQKTLPFLAVLGAALWLALFIKNPASEQAMFAALLVIYMVHQIEEHLWPGGFRQYANAHVFKTGRDDWPVDEGGVALVNIAWVWVPIGLAALFPDALRWVGLGWVGLTFVNGLSHIGTTVRFRGYNPGLVTSIVMFLPFTIWVFAAEYLRGTLSGGEIAGLLVAGVLLHVPIAALFVIPFRRKTPALV</sequence>
<gene>
    <name evidence="2" type="ORF">CH341_22395</name>
</gene>
<name>A0A327L0E8_9BRAD</name>
<dbReference type="Proteomes" id="UP000249130">
    <property type="component" value="Unassembled WGS sequence"/>
</dbReference>
<evidence type="ECO:0000313" key="3">
    <source>
        <dbReference type="Proteomes" id="UP000249130"/>
    </source>
</evidence>
<feature type="transmembrane region" description="Helical" evidence="1">
    <location>
        <begin position="139"/>
        <end position="157"/>
    </location>
</feature>
<dbReference type="AlphaFoldDB" id="A0A327L0E8"/>
<keyword evidence="3" id="KW-1185">Reference proteome</keyword>
<reference evidence="2 3" key="1">
    <citation type="submission" date="2017-07" db="EMBL/GenBank/DDBJ databases">
        <title>Draft Genome Sequences of Select Purple Nonsulfur Bacteria.</title>
        <authorList>
            <person name="Lasarre B."/>
            <person name="Mckinlay J.B."/>
        </authorList>
    </citation>
    <scope>NUCLEOTIDE SEQUENCE [LARGE SCALE GENOMIC DNA]</scope>
    <source>
        <strain evidence="2 3">DSM 5909</strain>
    </source>
</reference>
<dbReference type="InterPro" id="IPR025671">
    <property type="entry name" value="HXXEE"/>
</dbReference>
<proteinExistence type="predicted"/>
<feature type="transmembrane region" description="Helical" evidence="1">
    <location>
        <begin position="110"/>
        <end position="127"/>
    </location>
</feature>
<feature type="transmembrane region" description="Helical" evidence="1">
    <location>
        <begin position="85"/>
        <end position="104"/>
    </location>
</feature>
<feature type="transmembrane region" description="Helical" evidence="1">
    <location>
        <begin position="169"/>
        <end position="189"/>
    </location>
</feature>
<keyword evidence="1" id="KW-0472">Membrane</keyword>
<dbReference type="RefSeq" id="WP_111421215.1">
    <property type="nucleotide sequence ID" value="NZ_NPEX01000203.1"/>
</dbReference>
<keyword evidence="1" id="KW-0812">Transmembrane</keyword>
<feature type="transmembrane region" description="Helical" evidence="1">
    <location>
        <begin position="15"/>
        <end position="32"/>
    </location>
</feature>
<accession>A0A327L0E8</accession>
<dbReference type="Pfam" id="PF13787">
    <property type="entry name" value="HXXEE"/>
    <property type="match status" value="1"/>
</dbReference>
<organism evidence="2 3">
    <name type="scientific">Rhodoplanes roseus</name>
    <dbReference type="NCBI Taxonomy" id="29409"/>
    <lineage>
        <taxon>Bacteria</taxon>
        <taxon>Pseudomonadati</taxon>
        <taxon>Pseudomonadota</taxon>
        <taxon>Alphaproteobacteria</taxon>
        <taxon>Hyphomicrobiales</taxon>
        <taxon>Nitrobacteraceae</taxon>
        <taxon>Rhodoplanes</taxon>
    </lineage>
</organism>